<comment type="caution">
    <text evidence="2">The sequence shown here is derived from an EMBL/GenBank/DDBJ whole genome shotgun (WGS) entry which is preliminary data.</text>
</comment>
<name>A0A2G2YAA8_CAPAN</name>
<evidence type="ECO:0000259" key="1">
    <source>
        <dbReference type="Pfam" id="PF23622"/>
    </source>
</evidence>
<dbReference type="PANTHER" id="PTHR34145:SF68">
    <property type="entry name" value="FBD DOMAIN-CONTAINING PROTEIN"/>
    <property type="match status" value="1"/>
</dbReference>
<dbReference type="Proteomes" id="UP000222542">
    <property type="component" value="Unassembled WGS sequence"/>
</dbReference>
<dbReference type="PANTHER" id="PTHR34145">
    <property type="entry name" value="OS02G0105600 PROTEIN"/>
    <property type="match status" value="1"/>
</dbReference>
<proteinExistence type="predicted"/>
<dbReference type="EMBL" id="AYRZ02000012">
    <property type="protein sequence ID" value="PHT66706.1"/>
    <property type="molecule type" value="Genomic_DNA"/>
</dbReference>
<reference evidence="2 3" key="2">
    <citation type="journal article" date="2017" name="Genome Biol.">
        <title>New reference genome sequences of hot pepper reveal the massive evolution of plant disease-resistance genes by retroduplication.</title>
        <authorList>
            <person name="Kim S."/>
            <person name="Park J."/>
            <person name="Yeom S.I."/>
            <person name="Kim Y.M."/>
            <person name="Seo E."/>
            <person name="Kim K.T."/>
            <person name="Kim M.S."/>
            <person name="Lee J.M."/>
            <person name="Cheong K."/>
            <person name="Shin H.S."/>
            <person name="Kim S.B."/>
            <person name="Han K."/>
            <person name="Lee J."/>
            <person name="Park M."/>
            <person name="Lee H.A."/>
            <person name="Lee H.Y."/>
            <person name="Lee Y."/>
            <person name="Oh S."/>
            <person name="Lee J.H."/>
            <person name="Choi E."/>
            <person name="Choi E."/>
            <person name="Lee S.E."/>
            <person name="Jeon J."/>
            <person name="Kim H."/>
            <person name="Choi G."/>
            <person name="Song H."/>
            <person name="Lee J."/>
            <person name="Lee S.C."/>
            <person name="Kwon J.K."/>
            <person name="Lee H.Y."/>
            <person name="Koo N."/>
            <person name="Hong Y."/>
            <person name="Kim R.W."/>
            <person name="Kang W.H."/>
            <person name="Huh J.H."/>
            <person name="Kang B.C."/>
            <person name="Yang T.J."/>
            <person name="Lee Y.H."/>
            <person name="Bennetzen J.L."/>
            <person name="Choi D."/>
        </authorList>
    </citation>
    <scope>NUCLEOTIDE SEQUENCE [LARGE SCALE GENOMIC DNA]</scope>
    <source>
        <strain evidence="3">cv. CM334</strain>
    </source>
</reference>
<evidence type="ECO:0000313" key="3">
    <source>
        <dbReference type="Proteomes" id="UP000222542"/>
    </source>
</evidence>
<dbReference type="InterPro" id="IPR032675">
    <property type="entry name" value="LRR_dom_sf"/>
</dbReference>
<dbReference type="AlphaFoldDB" id="A0A2G2YAA8"/>
<accession>A0A2G2YAA8</accession>
<dbReference type="InterPro" id="IPR053772">
    <property type="entry name" value="At1g61320/At1g61330-like"/>
</dbReference>
<evidence type="ECO:0000313" key="2">
    <source>
        <dbReference type="EMBL" id="PHT66706.1"/>
    </source>
</evidence>
<feature type="domain" description="At1g61320/AtMIF1 LRR" evidence="1">
    <location>
        <begin position="58"/>
        <end position="211"/>
    </location>
</feature>
<dbReference type="Pfam" id="PF23622">
    <property type="entry name" value="LRR_At1g61320_AtMIF1"/>
    <property type="match status" value="1"/>
</dbReference>
<dbReference type="Gene3D" id="3.80.10.10">
    <property type="entry name" value="Ribonuclease Inhibitor"/>
    <property type="match status" value="1"/>
</dbReference>
<sequence>MTILSKTWRQARLTLPNIKFRVENYYEDEDEDEDEDEGEGKKIVDTIMQRYRDGKIPIDKFELTNCLRDSSSEFSDRMEKFIDIAIRNGVKDIVYGSPYHSISSYHFPIIKVLAEKHLRELVLNNCSIDTSLSGGVANYHSLRKLSLYNNMKSLELNKVETSHGFLNLISKSQSLEVLKIQNCSDINDIDTSNLEVLKIQNCSGIRDIDTSNVKVLKLQNCSDIKDIDTSKLEVLKIVNCSGIRDIDSSNLVSLEYIGDQIPQLKRTSESSQLNHSKIILHNNNNIDAVWFSS</sequence>
<organism evidence="2 3">
    <name type="scientific">Capsicum annuum</name>
    <name type="common">Capsicum pepper</name>
    <dbReference type="NCBI Taxonomy" id="4072"/>
    <lineage>
        <taxon>Eukaryota</taxon>
        <taxon>Viridiplantae</taxon>
        <taxon>Streptophyta</taxon>
        <taxon>Embryophyta</taxon>
        <taxon>Tracheophyta</taxon>
        <taxon>Spermatophyta</taxon>
        <taxon>Magnoliopsida</taxon>
        <taxon>eudicotyledons</taxon>
        <taxon>Gunneridae</taxon>
        <taxon>Pentapetalae</taxon>
        <taxon>asterids</taxon>
        <taxon>lamiids</taxon>
        <taxon>Solanales</taxon>
        <taxon>Solanaceae</taxon>
        <taxon>Solanoideae</taxon>
        <taxon>Capsiceae</taxon>
        <taxon>Capsicum</taxon>
    </lineage>
</organism>
<dbReference type="SUPFAM" id="SSF52047">
    <property type="entry name" value="RNI-like"/>
    <property type="match status" value="1"/>
</dbReference>
<dbReference type="STRING" id="4072.A0A2G2YAA8"/>
<keyword evidence="3" id="KW-1185">Reference proteome</keyword>
<protein>
    <recommendedName>
        <fullName evidence="1">At1g61320/AtMIF1 LRR domain-containing protein</fullName>
    </recommendedName>
</protein>
<reference evidence="2 3" key="1">
    <citation type="journal article" date="2014" name="Nat. Genet.">
        <title>Genome sequence of the hot pepper provides insights into the evolution of pungency in Capsicum species.</title>
        <authorList>
            <person name="Kim S."/>
            <person name="Park M."/>
            <person name="Yeom S.I."/>
            <person name="Kim Y.M."/>
            <person name="Lee J.M."/>
            <person name="Lee H.A."/>
            <person name="Seo E."/>
            <person name="Choi J."/>
            <person name="Cheong K."/>
            <person name="Kim K.T."/>
            <person name="Jung K."/>
            <person name="Lee G.W."/>
            <person name="Oh S.K."/>
            <person name="Bae C."/>
            <person name="Kim S.B."/>
            <person name="Lee H.Y."/>
            <person name="Kim S.Y."/>
            <person name="Kim M.S."/>
            <person name="Kang B.C."/>
            <person name="Jo Y.D."/>
            <person name="Yang H.B."/>
            <person name="Jeong H.J."/>
            <person name="Kang W.H."/>
            <person name="Kwon J.K."/>
            <person name="Shin C."/>
            <person name="Lim J.Y."/>
            <person name="Park J.H."/>
            <person name="Huh J.H."/>
            <person name="Kim J.S."/>
            <person name="Kim B.D."/>
            <person name="Cohen O."/>
            <person name="Paran I."/>
            <person name="Suh M.C."/>
            <person name="Lee S.B."/>
            <person name="Kim Y.K."/>
            <person name="Shin Y."/>
            <person name="Noh S.J."/>
            <person name="Park J."/>
            <person name="Seo Y.S."/>
            <person name="Kwon S.Y."/>
            <person name="Kim H.A."/>
            <person name="Park J.M."/>
            <person name="Kim H.J."/>
            <person name="Choi S.B."/>
            <person name="Bosland P.W."/>
            <person name="Reeves G."/>
            <person name="Jo S.H."/>
            <person name="Lee B.W."/>
            <person name="Cho H.T."/>
            <person name="Choi H.S."/>
            <person name="Lee M.S."/>
            <person name="Yu Y."/>
            <person name="Do Choi Y."/>
            <person name="Park B.S."/>
            <person name="van Deynze A."/>
            <person name="Ashrafi H."/>
            <person name="Hill T."/>
            <person name="Kim W.T."/>
            <person name="Pai H.S."/>
            <person name="Ahn H.K."/>
            <person name="Yeam I."/>
            <person name="Giovannoni J.J."/>
            <person name="Rose J.K."/>
            <person name="Sorensen I."/>
            <person name="Lee S.J."/>
            <person name="Kim R.W."/>
            <person name="Choi I.Y."/>
            <person name="Choi B.S."/>
            <person name="Lim J.S."/>
            <person name="Lee Y.H."/>
            <person name="Choi D."/>
        </authorList>
    </citation>
    <scope>NUCLEOTIDE SEQUENCE [LARGE SCALE GENOMIC DNA]</scope>
    <source>
        <strain evidence="3">cv. CM334</strain>
    </source>
</reference>
<dbReference type="Gramene" id="PHT66706">
    <property type="protein sequence ID" value="PHT66706"/>
    <property type="gene ID" value="T459_31131"/>
</dbReference>
<gene>
    <name evidence="2" type="ORF">T459_31131</name>
</gene>
<dbReference type="InterPro" id="IPR055357">
    <property type="entry name" value="LRR_At1g61320_AtMIF1"/>
</dbReference>